<organism evidence="5 6">
    <name type="scientific">Magnetofaba australis IT-1</name>
    <dbReference type="NCBI Taxonomy" id="1434232"/>
    <lineage>
        <taxon>Bacteria</taxon>
        <taxon>Pseudomonadati</taxon>
        <taxon>Pseudomonadota</taxon>
        <taxon>Magnetococcia</taxon>
        <taxon>Magnetococcales</taxon>
        <taxon>Magnetococcaceae</taxon>
        <taxon>Magnetofaba</taxon>
    </lineage>
</organism>
<dbReference type="NCBIfam" id="NF009410">
    <property type="entry name" value="PRK12771.1"/>
    <property type="match status" value="1"/>
</dbReference>
<dbReference type="Gene3D" id="3.30.70.20">
    <property type="match status" value="1"/>
</dbReference>
<dbReference type="GO" id="GO:0051536">
    <property type="term" value="F:iron-sulfur cluster binding"/>
    <property type="evidence" value="ECO:0007669"/>
    <property type="project" value="UniProtKB-KW"/>
</dbReference>
<proteinExistence type="predicted"/>
<dbReference type="InterPro" id="IPR017896">
    <property type="entry name" value="4Fe4S_Fe-S-bd"/>
</dbReference>
<gene>
    <name evidence="5" type="ORF">MAIT1_03244</name>
</gene>
<dbReference type="PROSITE" id="PS51379">
    <property type="entry name" value="4FE4S_FER_2"/>
    <property type="match status" value="2"/>
</dbReference>
<dbReference type="InterPro" id="IPR051394">
    <property type="entry name" value="Glutamate_Synthase"/>
</dbReference>
<keyword evidence="3" id="KW-0411">Iron-sulfur</keyword>
<protein>
    <submittedName>
        <fullName evidence="5">Putative glutamate synthase (NADPH) small subunit</fullName>
    </submittedName>
</protein>
<dbReference type="PRINTS" id="PR00419">
    <property type="entry name" value="ADXRDTASE"/>
</dbReference>
<evidence type="ECO:0000259" key="4">
    <source>
        <dbReference type="PROSITE" id="PS51379"/>
    </source>
</evidence>
<name>A0A1Y2K6E5_9PROT</name>
<dbReference type="Proteomes" id="UP000194003">
    <property type="component" value="Unassembled WGS sequence"/>
</dbReference>
<dbReference type="InterPro" id="IPR009051">
    <property type="entry name" value="Helical_ferredxn"/>
</dbReference>
<comment type="caution">
    <text evidence="5">The sequence shown here is derived from an EMBL/GenBank/DDBJ whole genome shotgun (WGS) entry which is preliminary data.</text>
</comment>
<dbReference type="InterPro" id="IPR023753">
    <property type="entry name" value="FAD/NAD-binding_dom"/>
</dbReference>
<dbReference type="AlphaFoldDB" id="A0A1Y2K6E5"/>
<evidence type="ECO:0000256" key="3">
    <source>
        <dbReference type="ARBA" id="ARBA00023014"/>
    </source>
</evidence>
<evidence type="ECO:0000313" key="6">
    <source>
        <dbReference type="Proteomes" id="UP000194003"/>
    </source>
</evidence>
<dbReference type="Pfam" id="PF07992">
    <property type="entry name" value="Pyr_redox_2"/>
    <property type="match status" value="1"/>
</dbReference>
<dbReference type="Gene3D" id="1.10.1060.10">
    <property type="entry name" value="Alpha-helical ferredoxin"/>
    <property type="match status" value="1"/>
</dbReference>
<accession>A0A1Y2K6E5</accession>
<dbReference type="STRING" id="1434232.MAIT1_03244"/>
<feature type="domain" description="4Fe-4S ferredoxin-type" evidence="4">
    <location>
        <begin position="435"/>
        <end position="455"/>
    </location>
</feature>
<keyword evidence="1" id="KW-0479">Metal-binding</keyword>
<evidence type="ECO:0000313" key="5">
    <source>
        <dbReference type="EMBL" id="OSM05100.1"/>
    </source>
</evidence>
<dbReference type="GO" id="GO:0016491">
    <property type="term" value="F:oxidoreductase activity"/>
    <property type="evidence" value="ECO:0007669"/>
    <property type="project" value="InterPro"/>
</dbReference>
<keyword evidence="6" id="KW-1185">Reference proteome</keyword>
<feature type="domain" description="4Fe-4S ferredoxin-type" evidence="4">
    <location>
        <begin position="459"/>
        <end position="489"/>
    </location>
</feature>
<sequence length="491" mass="53154">MCPAPCQGACNRQYRDETIGINAIEHAIGQYAIEKDLQYEKPTASTGKKVAIVGGGVGGLSCAYQLMLKGHSVTLYERDPKLGGMLRYGIMGYRVDRGVMDKEIARIVNLGLDVKTGVTLGKDVTLDQLRSDYDAVFLATGAQKGRGLPIPGAEGPGATNAISFLRDFEYNGGIEEDGASKVTIGKKVVVIGDGDVAMDVARLSLRLGSEAVLLSAVAQEEMNCSQFEFDEAKAEGTDMRFCTGSVEIVRDGSGNITGIKTVEMERKEKGEDGWNHAVPFMRYKPKAGTEATIECDMVVAAIGQTTDTAGFEAATDGTPFQQVDHNFQVKGMDNVFAGGDSVQIHLLTTAIGQGRKAAESIDLLINGKALPKKPSKPDVVPYEKLKWDYFVNKPQAKRTLSHPSVVEGNWQETLSMLSQQEASEEADRCMSCGMCFECKQCELYCPQDAITMFKGNPEGQVMYTYYERCIGCHICSESCPTGYIDMGMGNG</sequence>
<evidence type="ECO:0000256" key="1">
    <source>
        <dbReference type="ARBA" id="ARBA00022723"/>
    </source>
</evidence>
<dbReference type="Gene3D" id="3.40.50.720">
    <property type="entry name" value="NAD(P)-binding Rossmann-like Domain"/>
    <property type="match status" value="1"/>
</dbReference>
<keyword evidence="2" id="KW-0408">Iron</keyword>
<dbReference type="SUPFAM" id="SSF46548">
    <property type="entry name" value="alpha-helical ferredoxin"/>
    <property type="match status" value="1"/>
</dbReference>
<evidence type="ECO:0000256" key="2">
    <source>
        <dbReference type="ARBA" id="ARBA00023004"/>
    </source>
</evidence>
<dbReference type="GO" id="GO:0046872">
    <property type="term" value="F:metal ion binding"/>
    <property type="evidence" value="ECO:0007669"/>
    <property type="project" value="UniProtKB-KW"/>
</dbReference>
<dbReference type="PROSITE" id="PS00198">
    <property type="entry name" value="4FE4S_FER_1"/>
    <property type="match status" value="1"/>
</dbReference>
<dbReference type="PANTHER" id="PTHR43100">
    <property type="entry name" value="GLUTAMATE SYNTHASE [NADPH] SMALL CHAIN"/>
    <property type="match status" value="1"/>
</dbReference>
<dbReference type="Gene3D" id="3.50.50.60">
    <property type="entry name" value="FAD/NAD(P)-binding domain"/>
    <property type="match status" value="1"/>
</dbReference>
<dbReference type="InterPro" id="IPR036188">
    <property type="entry name" value="FAD/NAD-bd_sf"/>
</dbReference>
<reference evidence="5 6" key="1">
    <citation type="journal article" date="2016" name="BMC Genomics">
        <title>Combined genomic and structural analyses of a cultured magnetotactic bacterium reveals its niche adaptation to a dynamic environment.</title>
        <authorList>
            <person name="Araujo A.C."/>
            <person name="Morillo V."/>
            <person name="Cypriano J."/>
            <person name="Teixeira L.C."/>
            <person name="Leao P."/>
            <person name="Lyra S."/>
            <person name="Almeida L.G."/>
            <person name="Bazylinski D.A."/>
            <person name="Vasconcellos A.T."/>
            <person name="Abreu F."/>
            <person name="Lins U."/>
        </authorList>
    </citation>
    <scope>NUCLEOTIDE SEQUENCE [LARGE SCALE GENOMIC DNA]</scope>
    <source>
        <strain evidence="5 6">IT-1</strain>
    </source>
</reference>
<dbReference type="Pfam" id="PF12838">
    <property type="entry name" value="Fer4_7"/>
    <property type="match status" value="1"/>
</dbReference>
<dbReference type="EMBL" id="LVJN01000018">
    <property type="protein sequence ID" value="OSM05100.1"/>
    <property type="molecule type" value="Genomic_DNA"/>
</dbReference>
<dbReference type="SUPFAM" id="SSF51971">
    <property type="entry name" value="Nucleotide-binding domain"/>
    <property type="match status" value="1"/>
</dbReference>
<dbReference type="InterPro" id="IPR017900">
    <property type="entry name" value="4Fe4S_Fe_S_CS"/>
</dbReference>
<dbReference type="PANTHER" id="PTHR43100:SF3">
    <property type="entry name" value="FAD_NAD(P)-BINDING DOMAIN-CONTAINING PROTEIN"/>
    <property type="match status" value="1"/>
</dbReference>